<dbReference type="OMA" id="ASNIGWH"/>
<evidence type="ECO:0000313" key="7">
    <source>
        <dbReference type="EMBL" id="CEO94689.1"/>
    </source>
</evidence>
<name>A0A0G4IHM9_PLABS</name>
<dbReference type="EC" id="2.4.1.-" evidence="5"/>
<evidence type="ECO:0000259" key="6">
    <source>
        <dbReference type="Pfam" id="PF00852"/>
    </source>
</evidence>
<evidence type="ECO:0000256" key="2">
    <source>
        <dbReference type="ARBA" id="ARBA00008919"/>
    </source>
</evidence>
<evidence type="ECO:0000256" key="3">
    <source>
        <dbReference type="ARBA" id="ARBA00022676"/>
    </source>
</evidence>
<dbReference type="Proteomes" id="UP000039324">
    <property type="component" value="Unassembled WGS sequence"/>
</dbReference>
<keyword evidence="4 5" id="KW-0808">Transferase</keyword>
<dbReference type="GO" id="GO:0032580">
    <property type="term" value="C:Golgi cisterna membrane"/>
    <property type="evidence" value="ECO:0007669"/>
    <property type="project" value="UniProtKB-SubCell"/>
</dbReference>
<dbReference type="SUPFAM" id="SSF53756">
    <property type="entry name" value="UDP-Glycosyltransferase/glycogen phosphorylase"/>
    <property type="match status" value="1"/>
</dbReference>
<evidence type="ECO:0000256" key="1">
    <source>
        <dbReference type="ARBA" id="ARBA00004922"/>
    </source>
</evidence>
<dbReference type="InterPro" id="IPR055270">
    <property type="entry name" value="Glyco_tran_10_C"/>
</dbReference>
<organism evidence="7 9">
    <name type="scientific">Plasmodiophora brassicae</name>
    <name type="common">Clubroot disease agent</name>
    <dbReference type="NCBI Taxonomy" id="37360"/>
    <lineage>
        <taxon>Eukaryota</taxon>
        <taxon>Sar</taxon>
        <taxon>Rhizaria</taxon>
        <taxon>Endomyxa</taxon>
        <taxon>Phytomyxea</taxon>
        <taxon>Plasmodiophorida</taxon>
        <taxon>Plasmodiophoridae</taxon>
        <taxon>Plasmodiophora</taxon>
    </lineage>
</organism>
<dbReference type="Pfam" id="PF00852">
    <property type="entry name" value="Glyco_transf_10"/>
    <property type="match status" value="1"/>
</dbReference>
<accession>A0A0G4IHM9</accession>
<evidence type="ECO:0000256" key="5">
    <source>
        <dbReference type="RuleBase" id="RU003832"/>
    </source>
</evidence>
<evidence type="ECO:0000256" key="4">
    <source>
        <dbReference type="ARBA" id="ARBA00022679"/>
    </source>
</evidence>
<dbReference type="Proteomes" id="UP000290189">
    <property type="component" value="Unassembled WGS sequence"/>
</dbReference>
<feature type="transmembrane region" description="Helical" evidence="5">
    <location>
        <begin position="37"/>
        <end position="57"/>
    </location>
</feature>
<keyword evidence="8" id="KW-0496">Mitochondrion</keyword>
<geneLocation type="mitochondrion" evidence="8"/>
<keyword evidence="5" id="KW-1133">Transmembrane helix</keyword>
<comment type="subcellular location">
    <subcellularLocation>
        <location evidence="5">Golgi apparatus</location>
        <location evidence="5">Golgi stack membrane</location>
        <topology evidence="5">Single-pass type II membrane protein</topology>
    </subcellularLocation>
</comment>
<dbReference type="STRING" id="37360.A0A0G4IHM9"/>
<dbReference type="OrthoDB" id="427096at2759"/>
<dbReference type="GO" id="GO:0046920">
    <property type="term" value="F:alpha-(1-&gt;3)-fucosyltransferase activity"/>
    <property type="evidence" value="ECO:0007669"/>
    <property type="project" value="TreeGrafter"/>
</dbReference>
<keyword evidence="5" id="KW-0333">Golgi apparatus</keyword>
<dbReference type="EMBL" id="OVEO01000001">
    <property type="protein sequence ID" value="SPQ93049.1"/>
    <property type="molecule type" value="Genomic_DNA"/>
</dbReference>
<dbReference type="AlphaFoldDB" id="A0A0G4IHM9"/>
<protein>
    <recommendedName>
        <fullName evidence="5">Fucosyltransferase</fullName>
        <ecNumber evidence="5">2.4.1.-</ecNumber>
    </recommendedName>
</protein>
<dbReference type="InterPro" id="IPR038577">
    <property type="entry name" value="GT10-like_C_sf"/>
</dbReference>
<keyword evidence="3 5" id="KW-0328">Glycosyltransferase</keyword>
<gene>
    <name evidence="7" type="ORF">PBRA_000475</name>
    <name evidence="8" type="ORF">PLBR_LOCUS264</name>
</gene>
<dbReference type="Gene3D" id="3.40.50.11660">
    <property type="entry name" value="Glycosyl transferase family 10, C-terminal domain"/>
    <property type="match status" value="1"/>
</dbReference>
<evidence type="ECO:0000313" key="8">
    <source>
        <dbReference type="EMBL" id="SPQ93049.1"/>
    </source>
</evidence>
<keyword evidence="9" id="KW-1185">Reference proteome</keyword>
<evidence type="ECO:0000313" key="10">
    <source>
        <dbReference type="Proteomes" id="UP000290189"/>
    </source>
</evidence>
<reference evidence="8 10" key="2">
    <citation type="submission" date="2018-03" db="EMBL/GenBank/DDBJ databases">
        <authorList>
            <person name="Fogelqvist J."/>
        </authorList>
    </citation>
    <scope>NUCLEOTIDE SEQUENCE [LARGE SCALE GENOMIC DNA]</scope>
</reference>
<comment type="pathway">
    <text evidence="1">Protein modification; protein glycosylation.</text>
</comment>
<dbReference type="UniPathway" id="UPA00378"/>
<comment type="similarity">
    <text evidence="2 5">Belongs to the glycosyltransferase 10 family.</text>
</comment>
<proteinExistence type="inferred from homology"/>
<dbReference type="PANTHER" id="PTHR11929">
    <property type="entry name" value="ALPHA- 1,3 -FUCOSYLTRANSFERASE"/>
    <property type="match status" value="1"/>
</dbReference>
<keyword evidence="5" id="KW-0812">Transmembrane</keyword>
<dbReference type="PANTHER" id="PTHR11929:SF194">
    <property type="entry name" value="ALPHA-(1,3)-FUCOSYLTRANSFERASE 10"/>
    <property type="match status" value="1"/>
</dbReference>
<sequence>MTIIAVLGGGGRMPPARAHGSAPWVQLLRRRLPRIRVPVLFAAVAAWATFSAVSLVFGRGRLPGPTDGPGAAADPGPRDTPSRLVPIEELDLLRGIQPEVPDVLMSGDEFGTITVFVDTEHQGFFGNNWPYFHDACPWRLGDQIDCEFTDDPSRRSSAHTLFVHAPHRKPRHDRAFPEQKKLVVCMESPDHYNGKLLADEDFMKDFDYEMSYRARAHVPWLYSEPYLNGVFNTPHRLWDPPVPFSEKLNAVAYLNSNCHTPSGRAEAMEALIQMNVYPVHAFGRCSHNKDLSPDFKSKVELFSKYKFCIAIENSNVDDYITEKVYQALSAGCIPIYGGASNIGWHMPVPVDQMMIIFEPKRDSVGDLAARLAQLSNDQAAYEGMLAWKTMPVKDMSPGFRFHVKNAESSVQCKMCQIQALDVERRRASS</sequence>
<reference evidence="7 9" key="1">
    <citation type="submission" date="2015-02" db="EMBL/GenBank/DDBJ databases">
        <authorList>
            <person name="Chooi Y.-H."/>
        </authorList>
    </citation>
    <scope>NUCLEOTIDE SEQUENCE [LARGE SCALE GENOMIC DNA]</scope>
    <source>
        <strain evidence="7">E3</strain>
    </source>
</reference>
<evidence type="ECO:0000313" key="9">
    <source>
        <dbReference type="Proteomes" id="UP000039324"/>
    </source>
</evidence>
<feature type="domain" description="Fucosyltransferase C-terminal" evidence="6">
    <location>
        <begin position="245"/>
        <end position="417"/>
    </location>
</feature>
<dbReference type="InterPro" id="IPR001503">
    <property type="entry name" value="Glyco_trans_10"/>
</dbReference>
<keyword evidence="5" id="KW-0472">Membrane</keyword>
<dbReference type="EMBL" id="CDSF01000001">
    <property type="protein sequence ID" value="CEO94689.1"/>
    <property type="molecule type" value="Genomic_DNA"/>
</dbReference>